<evidence type="ECO:0008006" key="10">
    <source>
        <dbReference type="Google" id="ProtNLM"/>
    </source>
</evidence>
<sequence>MANQHSIRSEERTSSNFREGPDQEEGTSLLSDQQQSQQQHHHQPSLSYEDIEQEIDDDLTALEPSINPHRSLFYILLLTIIIGGLQLSWSVEFSQGTPFLLSLGMSKRTLALIWIAGPLSGSLGHPVIGMLSDLSLNPKGRRRNFIIVGCVSTVISLFALSYSIDIIKGLFFHGGNTEENDVKRATIPFAAFSIYFIDFSIAVIQASSRAYIVDNVPTHQQQLSNAFAAILIGGFNILGFFLGAIELPRFFPFLGSSQFKVLAAIACLTLGATTITSLWYIKERDPTTDPIMKLEREKTEVRLVELGLDSEAASTSFFQMMVFLYRQTINSVLRLSPQVKLVCLVEFCAWIGYFPMLFYTTTYVGELYKKEFWTARDPSLPALTEAELGLLDEEAVRRGSMALLAHSVVSFITDILLPLLTKPVKELQLMNNDNAVLQRIESLRQRYLPELTVRLTWIISHVVFILCMVSTVFIHSSSTAIAMFGVLGVSWGVALWSPFVLISEEVSRIKEVKVSIIHTNGTDVGPSTTQLGEIDEEAVLMKGKFEDYEHEPGIILGIHNFFVAAPQMISSLASSLLFAMLSTSPSDSDSHDSSSQFQYDNSIVWVFRLGGVAALFALWLSVKVKKDEELWGEVEALQQKGGNGNSGLARVIV</sequence>
<evidence type="ECO:0000256" key="5">
    <source>
        <dbReference type="ARBA" id="ARBA00023136"/>
    </source>
</evidence>
<feature type="transmembrane region" description="Helical" evidence="7">
    <location>
        <begin position="111"/>
        <end position="132"/>
    </location>
</feature>
<feature type="transmembrane region" description="Helical" evidence="7">
    <location>
        <begin position="341"/>
        <end position="359"/>
    </location>
</feature>
<dbReference type="SUPFAM" id="SSF103473">
    <property type="entry name" value="MFS general substrate transporter"/>
    <property type="match status" value="1"/>
</dbReference>
<feature type="transmembrane region" description="Helical" evidence="7">
    <location>
        <begin position="225"/>
        <end position="245"/>
    </location>
</feature>
<reference evidence="8" key="2">
    <citation type="submission" date="2021-01" db="EMBL/GenBank/DDBJ databases">
        <authorList>
            <person name="Schikora-Tamarit M.A."/>
        </authorList>
    </citation>
    <scope>NUCLEOTIDE SEQUENCE</scope>
    <source>
        <strain evidence="8">CBS2887</strain>
    </source>
</reference>
<dbReference type="PANTHER" id="PTHR19432:SF35">
    <property type="entry name" value="SOLUTE CARRIER FAMILY 45 MEMBER 3 ISOFORM X1"/>
    <property type="match status" value="1"/>
</dbReference>
<feature type="transmembrane region" description="Helical" evidence="7">
    <location>
        <begin position="144"/>
        <end position="164"/>
    </location>
</feature>
<evidence type="ECO:0000256" key="6">
    <source>
        <dbReference type="SAM" id="MobiDB-lite"/>
    </source>
</evidence>
<dbReference type="Gene3D" id="1.20.1250.20">
    <property type="entry name" value="MFS general substrate transporter like domains"/>
    <property type="match status" value="1"/>
</dbReference>
<dbReference type="Proteomes" id="UP000774326">
    <property type="component" value="Unassembled WGS sequence"/>
</dbReference>
<feature type="transmembrane region" description="Helical" evidence="7">
    <location>
        <begin position="72"/>
        <end position="91"/>
    </location>
</feature>
<organism evidence="8 9">
    <name type="scientific">Wickerhamomyces pijperi</name>
    <name type="common">Yeast</name>
    <name type="synonym">Pichia pijperi</name>
    <dbReference type="NCBI Taxonomy" id="599730"/>
    <lineage>
        <taxon>Eukaryota</taxon>
        <taxon>Fungi</taxon>
        <taxon>Dikarya</taxon>
        <taxon>Ascomycota</taxon>
        <taxon>Saccharomycotina</taxon>
        <taxon>Saccharomycetes</taxon>
        <taxon>Phaffomycetales</taxon>
        <taxon>Wickerhamomycetaceae</taxon>
        <taxon>Wickerhamomyces</taxon>
    </lineage>
</organism>
<feature type="region of interest" description="Disordered" evidence="6">
    <location>
        <begin position="1"/>
        <end position="46"/>
    </location>
</feature>
<accession>A0A9P8TMX6</accession>
<comment type="subcellular location">
    <subcellularLocation>
        <location evidence="1">Membrane</location>
        <topology evidence="1">Multi-pass membrane protein</topology>
    </subcellularLocation>
</comment>
<feature type="transmembrane region" description="Helical" evidence="7">
    <location>
        <begin position="602"/>
        <end position="622"/>
    </location>
</feature>
<keyword evidence="5 7" id="KW-0472">Membrane</keyword>
<gene>
    <name evidence="8" type="ORF">WICPIJ_004436</name>
</gene>
<dbReference type="GO" id="GO:0008506">
    <property type="term" value="F:sucrose:proton symporter activity"/>
    <property type="evidence" value="ECO:0007669"/>
    <property type="project" value="TreeGrafter"/>
</dbReference>
<evidence type="ECO:0000256" key="4">
    <source>
        <dbReference type="ARBA" id="ARBA00022989"/>
    </source>
</evidence>
<feature type="transmembrane region" description="Helical" evidence="7">
    <location>
        <begin position="451"/>
        <end position="474"/>
    </location>
</feature>
<dbReference type="EMBL" id="JAEUBG010002405">
    <property type="protein sequence ID" value="KAH3684605.1"/>
    <property type="molecule type" value="Genomic_DNA"/>
</dbReference>
<feature type="transmembrane region" description="Helical" evidence="7">
    <location>
        <begin position="561"/>
        <end position="582"/>
    </location>
</feature>
<evidence type="ECO:0000313" key="8">
    <source>
        <dbReference type="EMBL" id="KAH3684605.1"/>
    </source>
</evidence>
<evidence type="ECO:0000256" key="7">
    <source>
        <dbReference type="SAM" id="Phobius"/>
    </source>
</evidence>
<feature type="compositionally biased region" description="Low complexity" evidence="6">
    <location>
        <begin position="28"/>
        <end position="38"/>
    </location>
</feature>
<keyword evidence="9" id="KW-1185">Reference proteome</keyword>
<feature type="transmembrane region" description="Helical" evidence="7">
    <location>
        <begin position="401"/>
        <end position="420"/>
    </location>
</feature>
<feature type="transmembrane region" description="Helical" evidence="7">
    <location>
        <begin position="261"/>
        <end position="281"/>
    </location>
</feature>
<dbReference type="GO" id="GO:0005886">
    <property type="term" value="C:plasma membrane"/>
    <property type="evidence" value="ECO:0007669"/>
    <property type="project" value="TreeGrafter"/>
</dbReference>
<dbReference type="InterPro" id="IPR036259">
    <property type="entry name" value="MFS_trans_sf"/>
</dbReference>
<keyword evidence="4 7" id="KW-1133">Transmembrane helix</keyword>
<evidence type="ECO:0000313" key="9">
    <source>
        <dbReference type="Proteomes" id="UP000774326"/>
    </source>
</evidence>
<keyword evidence="3 7" id="KW-0812">Transmembrane</keyword>
<proteinExistence type="predicted"/>
<feature type="transmembrane region" description="Helical" evidence="7">
    <location>
        <begin position="480"/>
        <end position="502"/>
    </location>
</feature>
<keyword evidence="2" id="KW-0813">Transport</keyword>
<comment type="caution">
    <text evidence="8">The sequence shown here is derived from an EMBL/GenBank/DDBJ whole genome shotgun (WGS) entry which is preliminary data.</text>
</comment>
<evidence type="ECO:0000256" key="3">
    <source>
        <dbReference type="ARBA" id="ARBA00022692"/>
    </source>
</evidence>
<dbReference type="PANTHER" id="PTHR19432">
    <property type="entry name" value="SUGAR TRANSPORTER"/>
    <property type="match status" value="1"/>
</dbReference>
<evidence type="ECO:0000256" key="2">
    <source>
        <dbReference type="ARBA" id="ARBA00022448"/>
    </source>
</evidence>
<dbReference type="AlphaFoldDB" id="A0A9P8TMX6"/>
<dbReference type="OrthoDB" id="28755at2759"/>
<feature type="transmembrane region" description="Helical" evidence="7">
    <location>
        <begin position="184"/>
        <end position="204"/>
    </location>
</feature>
<evidence type="ECO:0000256" key="1">
    <source>
        <dbReference type="ARBA" id="ARBA00004141"/>
    </source>
</evidence>
<reference evidence="8" key="1">
    <citation type="journal article" date="2021" name="Open Biol.">
        <title>Shared evolutionary footprints suggest mitochondrial oxidative damage underlies multiple complex I losses in fungi.</title>
        <authorList>
            <person name="Schikora-Tamarit M.A."/>
            <person name="Marcet-Houben M."/>
            <person name="Nosek J."/>
            <person name="Gabaldon T."/>
        </authorList>
    </citation>
    <scope>NUCLEOTIDE SEQUENCE</scope>
    <source>
        <strain evidence="8">CBS2887</strain>
    </source>
</reference>
<protein>
    <recommendedName>
        <fullName evidence="10">Sucrose transporter</fullName>
    </recommendedName>
</protein>
<name>A0A9P8TMX6_WICPI</name>